<reference evidence="4 5" key="1">
    <citation type="submission" date="2020-10" db="EMBL/GenBank/DDBJ databases">
        <title>Wide distribution of Phycisphaera-like planctomycetes from WD2101 soil group in peatlands and genome analysis of the first cultivated representative.</title>
        <authorList>
            <person name="Dedysh S.N."/>
            <person name="Beletsky A.V."/>
            <person name="Ivanova A."/>
            <person name="Kulichevskaya I.S."/>
            <person name="Suzina N.E."/>
            <person name="Philippov D.A."/>
            <person name="Rakitin A.L."/>
            <person name="Mardanov A.V."/>
            <person name="Ravin N.V."/>
        </authorList>
    </citation>
    <scope>NUCLEOTIDE SEQUENCE [LARGE SCALE GENOMIC DNA]</scope>
    <source>
        <strain evidence="4 5">M1803</strain>
    </source>
</reference>
<feature type="region of interest" description="Disordered" evidence="2">
    <location>
        <begin position="946"/>
        <end position="978"/>
    </location>
</feature>
<keyword evidence="3" id="KW-1133">Transmembrane helix</keyword>
<organism evidence="4 5">
    <name type="scientific">Humisphaera borealis</name>
    <dbReference type="NCBI Taxonomy" id="2807512"/>
    <lineage>
        <taxon>Bacteria</taxon>
        <taxon>Pseudomonadati</taxon>
        <taxon>Planctomycetota</taxon>
        <taxon>Phycisphaerae</taxon>
        <taxon>Tepidisphaerales</taxon>
        <taxon>Tepidisphaeraceae</taxon>
        <taxon>Humisphaera</taxon>
    </lineage>
</organism>
<evidence type="ECO:0000313" key="4">
    <source>
        <dbReference type="EMBL" id="QOV87995.1"/>
    </source>
</evidence>
<dbReference type="AlphaFoldDB" id="A0A7M2WR09"/>
<sequence>MSDHQRTIEFLRDFRASGVQVVSDEVREAAAAYASLCATANDRLRQCAMLLQRGLRAEAVHAAEAPPNLLDLVAALDLPDAEGWVEMCQRNDMPVPPPLQMDRAAQLNDAYGQDQPLQQLYATHRRLALAKGPLADRLDVMRQLAAADPGPFWEKDIRTFEAARFKELRVGFAVAAKERDVPAFKSLAAEVLQVPWYETVPPDLASMAREIDTRAQQAEATSQVTELLSKLRSAYAAKSLPDCSALLEQLKDQSATLGVASLNDDAAADIRAAAAWVQQQNQSLARRKAHTDACDALADALNAEAKDRDLAVAYNAIVALGTKPVPPELQARYDARLKARAKAARFRNIAIVAGIAALLALAFGVFYWQTQQGIAREWARRIEKAVADRNVDLAKQLVSEQESLAPGASNDPQVAAAKKSATVLAEQVERDRDWVKGMTTIFAAASDKATKALADGSPDDWWTASLSADEALGSWGKPQDAKRMDPRNQVAAAAERLQKERESLRARYASWLVAQIDAASKKAGVLVVAPRASDIATAEAALAAAEKDLSVIIPQLDRGGDAAKAAADAVGPRLAAIRDAIRRARDEHDARLAIHESAGSVAAARQALQQFASRFPQSSVSPDFTKAAATLDLYESVDRYSALMTPFAAAPAPPNEKVARQRLDTLRQFIGDNPQSPLPQSAAGYIDYLQQAAAAMSIPNAWQTEMGDILTSPLMSELSYLEVNDKSRYYVLGDPAVQRQGVGTRVRCIFDSIDPQNLARKKTVTLLAPKNLVSEKPVLLPHALFVREMAEQMKTVDDRSWDTWGIDQVDKLIANTAIDPVVRAILLRDLLRATSRVDGWAIGDLYDRAIADLERQRLDNIVWYDQTNPVPAVTMDSLKSIIGKIPRGDVARKLVAERRASLFSGLKPPFVGTAMLLKDDAGKWKVATAAGTASATSAFAVKPPDGAASGMPAVSNSALPSAAPDAPPAPPPVSTSQPATLPVAPAVVTAPLPSAAARLVKVATHNGETWTIDEAAVRDLPEGTLVFLSR</sequence>
<keyword evidence="5" id="KW-1185">Reference proteome</keyword>
<dbReference type="KEGG" id="hbs:IPV69_17195"/>
<proteinExistence type="predicted"/>
<dbReference type="EMBL" id="CP063458">
    <property type="protein sequence ID" value="QOV87995.1"/>
    <property type="molecule type" value="Genomic_DNA"/>
</dbReference>
<accession>A0A7M2WR09</accession>
<protein>
    <submittedName>
        <fullName evidence="4">Uncharacterized protein</fullName>
    </submittedName>
</protein>
<feature type="coiled-coil region" evidence="1">
    <location>
        <begin position="487"/>
        <end position="514"/>
    </location>
</feature>
<gene>
    <name evidence="4" type="ORF">IPV69_17195</name>
</gene>
<feature type="compositionally biased region" description="Low complexity" evidence="2">
    <location>
        <begin position="955"/>
        <end position="964"/>
    </location>
</feature>
<name>A0A7M2WR09_9BACT</name>
<feature type="transmembrane region" description="Helical" evidence="3">
    <location>
        <begin position="346"/>
        <end position="368"/>
    </location>
</feature>
<evidence type="ECO:0000313" key="5">
    <source>
        <dbReference type="Proteomes" id="UP000593765"/>
    </source>
</evidence>
<keyword evidence="1" id="KW-0175">Coiled coil</keyword>
<dbReference type="RefSeq" id="WP_206290956.1">
    <property type="nucleotide sequence ID" value="NZ_CP063458.1"/>
</dbReference>
<keyword evidence="3" id="KW-0812">Transmembrane</keyword>
<keyword evidence="3" id="KW-0472">Membrane</keyword>
<evidence type="ECO:0000256" key="2">
    <source>
        <dbReference type="SAM" id="MobiDB-lite"/>
    </source>
</evidence>
<evidence type="ECO:0000256" key="1">
    <source>
        <dbReference type="SAM" id="Coils"/>
    </source>
</evidence>
<dbReference type="Proteomes" id="UP000593765">
    <property type="component" value="Chromosome"/>
</dbReference>
<evidence type="ECO:0000256" key="3">
    <source>
        <dbReference type="SAM" id="Phobius"/>
    </source>
</evidence>